<evidence type="ECO:0000256" key="1">
    <source>
        <dbReference type="SAM" id="MobiDB-lite"/>
    </source>
</evidence>
<dbReference type="OrthoDB" id="277330at2157"/>
<reference evidence="2 3" key="1">
    <citation type="journal article" date="2014" name="PLoS Genet.">
        <title>Phylogenetically driven sequencing of extremely halophilic archaea reveals strategies for static and dynamic osmo-response.</title>
        <authorList>
            <person name="Becker E.A."/>
            <person name="Seitzer P.M."/>
            <person name="Tritt A."/>
            <person name="Larsen D."/>
            <person name="Krusor M."/>
            <person name="Yao A.I."/>
            <person name="Wu D."/>
            <person name="Madern D."/>
            <person name="Eisen J.A."/>
            <person name="Darling A.E."/>
            <person name="Facciotti M.T."/>
        </authorList>
    </citation>
    <scope>NUCLEOTIDE SEQUENCE [LARGE SCALE GENOMIC DNA]</scope>
    <source>
        <strain evidence="2 3">DSM 8989</strain>
    </source>
</reference>
<dbReference type="EMBL" id="AOME01000020">
    <property type="protein sequence ID" value="EMA54859.1"/>
    <property type="molecule type" value="Genomic_DNA"/>
</dbReference>
<dbReference type="PATRIC" id="fig|1227456.3.peg.937"/>
<evidence type="ECO:0000313" key="3">
    <source>
        <dbReference type="Proteomes" id="UP000011625"/>
    </source>
</evidence>
<sequence length="69" mass="7732">MIERETGELTPAMLSGTPVGSPGGMAVCDTCNRRRTDGHREHDHGDREVDTVYAYATRVRGTNQWSLRR</sequence>
<dbReference type="Proteomes" id="UP000011625">
    <property type="component" value="Unassembled WGS sequence"/>
</dbReference>
<evidence type="ECO:0000313" key="2">
    <source>
        <dbReference type="EMBL" id="EMA54859.1"/>
    </source>
</evidence>
<dbReference type="STRING" id="1227456.C450_04533"/>
<feature type="region of interest" description="Disordered" evidence="1">
    <location>
        <begin position="1"/>
        <end position="24"/>
    </location>
</feature>
<protein>
    <submittedName>
        <fullName evidence="2">Uncharacterized protein</fullName>
    </submittedName>
</protein>
<keyword evidence="3" id="KW-1185">Reference proteome</keyword>
<comment type="caution">
    <text evidence="2">The sequence shown here is derived from an EMBL/GenBank/DDBJ whole genome shotgun (WGS) entry which is preliminary data.</text>
</comment>
<organism evidence="2 3">
    <name type="scientific">Halococcus salifodinae DSM 8989</name>
    <dbReference type="NCBI Taxonomy" id="1227456"/>
    <lineage>
        <taxon>Archaea</taxon>
        <taxon>Methanobacteriati</taxon>
        <taxon>Methanobacteriota</taxon>
        <taxon>Stenosarchaea group</taxon>
        <taxon>Halobacteria</taxon>
        <taxon>Halobacteriales</taxon>
        <taxon>Halococcaceae</taxon>
        <taxon>Halococcus</taxon>
    </lineage>
</organism>
<dbReference type="RefSeq" id="WP_005040554.1">
    <property type="nucleotide sequence ID" value="NZ_AOME01000020.1"/>
</dbReference>
<accession>M0NCN8</accession>
<gene>
    <name evidence="2" type="ORF">C450_04533</name>
</gene>
<name>M0NCN8_9EURY</name>
<proteinExistence type="predicted"/>
<dbReference type="AlphaFoldDB" id="M0NCN8"/>